<comment type="caution">
    <text evidence="1">The sequence shown here is derived from an EMBL/GenBank/DDBJ whole genome shotgun (WGS) entry which is preliminary data.</text>
</comment>
<accession>A0ABR1DEK8</accession>
<gene>
    <name evidence="1" type="primary">Necator_chrIV.g14529</name>
    <name evidence="1" type="ORF">RB195_001235</name>
</gene>
<evidence type="ECO:0000313" key="1">
    <source>
        <dbReference type="EMBL" id="KAK6748493.1"/>
    </source>
</evidence>
<organism evidence="1 2">
    <name type="scientific">Necator americanus</name>
    <name type="common">Human hookworm</name>
    <dbReference type="NCBI Taxonomy" id="51031"/>
    <lineage>
        <taxon>Eukaryota</taxon>
        <taxon>Metazoa</taxon>
        <taxon>Ecdysozoa</taxon>
        <taxon>Nematoda</taxon>
        <taxon>Chromadorea</taxon>
        <taxon>Rhabditida</taxon>
        <taxon>Rhabditina</taxon>
        <taxon>Rhabditomorpha</taxon>
        <taxon>Strongyloidea</taxon>
        <taxon>Ancylostomatidae</taxon>
        <taxon>Bunostominae</taxon>
        <taxon>Necator</taxon>
    </lineage>
</organism>
<reference evidence="1 2" key="1">
    <citation type="submission" date="2023-08" db="EMBL/GenBank/DDBJ databases">
        <title>A Necator americanus chromosomal reference genome.</title>
        <authorList>
            <person name="Ilik V."/>
            <person name="Petrzelkova K.J."/>
            <person name="Pardy F."/>
            <person name="Fuh T."/>
            <person name="Niatou-Singa F.S."/>
            <person name="Gouil Q."/>
            <person name="Baker L."/>
            <person name="Ritchie M.E."/>
            <person name="Jex A.R."/>
            <person name="Gazzola D."/>
            <person name="Li H."/>
            <person name="Toshio Fujiwara R."/>
            <person name="Zhan B."/>
            <person name="Aroian R.V."/>
            <person name="Pafco B."/>
            <person name="Schwarz E.M."/>
        </authorList>
    </citation>
    <scope>NUCLEOTIDE SEQUENCE [LARGE SCALE GENOMIC DNA]</scope>
    <source>
        <strain evidence="1 2">Aroian</strain>
        <tissue evidence="1">Whole animal</tissue>
    </source>
</reference>
<name>A0ABR1DEK8_NECAM</name>
<dbReference type="Proteomes" id="UP001303046">
    <property type="component" value="Unassembled WGS sequence"/>
</dbReference>
<proteinExistence type="predicted"/>
<sequence length="133" mass="14811">MHEQLEATIFYERRGGIRASGSPQHQQQIGQGLLLPSGWSSAGLLAWQTEKNRVALPRRRPADACRIGPPPQEVSPLLLLGFKGMLFDKLLPQGHTVTGSIYPISSRSWHRPFEKNGRDELRRTSSALTLGLM</sequence>
<dbReference type="EMBL" id="JAVFWL010000004">
    <property type="protein sequence ID" value="KAK6748493.1"/>
    <property type="molecule type" value="Genomic_DNA"/>
</dbReference>
<protein>
    <submittedName>
        <fullName evidence="1">Uncharacterized protein</fullName>
    </submittedName>
</protein>
<keyword evidence="2" id="KW-1185">Reference proteome</keyword>
<evidence type="ECO:0000313" key="2">
    <source>
        <dbReference type="Proteomes" id="UP001303046"/>
    </source>
</evidence>